<feature type="binding site" evidence="11">
    <location>
        <position position="93"/>
    </location>
    <ligand>
        <name>Ni(2+)</name>
        <dbReference type="ChEBI" id="CHEBI:49786"/>
        <note>for nickel-dependent acireductone dioxygenase activity</note>
    </ligand>
</feature>
<evidence type="ECO:0000313" key="13">
    <source>
        <dbReference type="Proteomes" id="UP000182259"/>
    </source>
</evidence>
<evidence type="ECO:0000256" key="7">
    <source>
        <dbReference type="ARBA" id="ARBA00023002"/>
    </source>
</evidence>
<dbReference type="Gene3D" id="2.60.120.10">
    <property type="entry name" value="Jelly Rolls"/>
    <property type="match status" value="1"/>
</dbReference>
<comment type="catalytic activity">
    <reaction evidence="11">
        <text>1,2-dihydroxy-5-(methylsulfanyl)pent-1-en-3-one + O2 = 3-(methylsulfanyl)propanoate + CO + formate + 2 H(+)</text>
        <dbReference type="Rhea" id="RHEA:14161"/>
        <dbReference type="ChEBI" id="CHEBI:15378"/>
        <dbReference type="ChEBI" id="CHEBI:15379"/>
        <dbReference type="ChEBI" id="CHEBI:15740"/>
        <dbReference type="ChEBI" id="CHEBI:17245"/>
        <dbReference type="ChEBI" id="CHEBI:49016"/>
        <dbReference type="ChEBI" id="CHEBI:49252"/>
        <dbReference type="EC" id="1.13.11.53"/>
    </reaction>
</comment>
<evidence type="ECO:0000256" key="6">
    <source>
        <dbReference type="ARBA" id="ARBA00022964"/>
    </source>
</evidence>
<reference evidence="12 13" key="1">
    <citation type="submission" date="2016-10" db="EMBL/GenBank/DDBJ databases">
        <authorList>
            <person name="de Groot N.N."/>
        </authorList>
    </citation>
    <scope>NUCLEOTIDE SEQUENCE [LARGE SCALE GENOMIC DNA]</scope>
    <source>
        <strain evidence="12 13">PYCC 4715</strain>
    </source>
</reference>
<feature type="binding site" evidence="11">
    <location>
        <position position="89"/>
    </location>
    <ligand>
        <name>Fe(2+)</name>
        <dbReference type="ChEBI" id="CHEBI:29033"/>
        <note>for iron-dependent acireductone dioxygenase activity</note>
    </ligand>
</feature>
<dbReference type="GO" id="GO:0019509">
    <property type="term" value="P:L-methionine salvage from methylthioadenosine"/>
    <property type="evidence" value="ECO:0007669"/>
    <property type="project" value="UniProtKB-UniRule"/>
</dbReference>
<evidence type="ECO:0000256" key="11">
    <source>
        <dbReference type="HAMAP-Rule" id="MF_03154"/>
    </source>
</evidence>
<dbReference type="GO" id="GO:0005634">
    <property type="term" value="C:nucleus"/>
    <property type="evidence" value="ECO:0007669"/>
    <property type="project" value="UniProtKB-SubCell"/>
</dbReference>
<keyword evidence="9 11" id="KW-0486">Methionine biosynthesis</keyword>
<feature type="binding site" evidence="11">
    <location>
        <position position="87"/>
    </location>
    <ligand>
        <name>Fe(2+)</name>
        <dbReference type="ChEBI" id="CHEBI:29033"/>
        <note>for iron-dependent acireductone dioxygenase activity</note>
    </ligand>
</feature>
<comment type="similarity">
    <text evidence="11">Belongs to the acireductone dioxygenase (ARD) family.</text>
</comment>
<accession>A0A1L0BXZ2</accession>
<dbReference type="EMBL" id="LT635767">
    <property type="protein sequence ID" value="SGZ56225.1"/>
    <property type="molecule type" value="Genomic_DNA"/>
</dbReference>
<dbReference type="UniPathway" id="UPA00904">
    <property type="reaction ID" value="UER00878"/>
</dbReference>
<keyword evidence="6 11" id="KW-0223">Dioxygenase</keyword>
<dbReference type="InterPro" id="IPR011051">
    <property type="entry name" value="RmlC_Cupin_sf"/>
</dbReference>
<evidence type="ECO:0000256" key="3">
    <source>
        <dbReference type="ARBA" id="ARBA00022596"/>
    </source>
</evidence>
<keyword evidence="10 11" id="KW-0539">Nucleus</keyword>
<dbReference type="GO" id="GO:0010309">
    <property type="term" value="F:acireductone dioxygenase [iron(II)-requiring] activity"/>
    <property type="evidence" value="ECO:0007669"/>
    <property type="project" value="UniProtKB-UniRule"/>
</dbReference>
<evidence type="ECO:0000256" key="10">
    <source>
        <dbReference type="ARBA" id="ARBA00023242"/>
    </source>
</evidence>
<keyword evidence="3 11" id="KW-0533">Nickel</keyword>
<dbReference type="CDD" id="cd02232">
    <property type="entry name" value="cupin_ARD"/>
    <property type="match status" value="1"/>
</dbReference>
<name>A0A1L0BXZ2_9ASCO</name>
<keyword evidence="5 11" id="KW-0479">Metal-binding</keyword>
<comment type="subcellular location">
    <subcellularLocation>
        <location evidence="11">Cytoplasm</location>
    </subcellularLocation>
    <subcellularLocation>
        <location evidence="11">Nucleus</location>
    </subcellularLocation>
</comment>
<feature type="binding site" evidence="11">
    <location>
        <position position="132"/>
    </location>
    <ligand>
        <name>Ni(2+)</name>
        <dbReference type="ChEBI" id="CHEBI:49786"/>
        <note>for nickel-dependent acireductone dioxygenase activity</note>
    </ligand>
</feature>
<keyword evidence="8 11" id="KW-0408">Iron</keyword>
<organism evidence="12 13">
    <name type="scientific">Sungouiella intermedia</name>
    <dbReference type="NCBI Taxonomy" id="45354"/>
    <lineage>
        <taxon>Eukaryota</taxon>
        <taxon>Fungi</taxon>
        <taxon>Dikarya</taxon>
        <taxon>Ascomycota</taxon>
        <taxon>Saccharomycotina</taxon>
        <taxon>Pichiomycetes</taxon>
        <taxon>Metschnikowiaceae</taxon>
        <taxon>Sungouiella</taxon>
    </lineage>
</organism>
<dbReference type="Proteomes" id="UP000182259">
    <property type="component" value="Chromosome IV"/>
</dbReference>
<evidence type="ECO:0000256" key="9">
    <source>
        <dbReference type="ARBA" id="ARBA00023167"/>
    </source>
</evidence>
<feature type="binding site" evidence="11">
    <location>
        <position position="132"/>
    </location>
    <ligand>
        <name>Fe(2+)</name>
        <dbReference type="ChEBI" id="CHEBI:29033"/>
        <note>for iron-dependent acireductone dioxygenase activity</note>
    </ligand>
</feature>
<comment type="catalytic activity">
    <reaction evidence="1 11">
        <text>1,2-dihydroxy-5-(methylsulfanyl)pent-1-en-3-one + O2 = 4-methylsulfanyl-2-oxobutanoate + formate + 2 H(+)</text>
        <dbReference type="Rhea" id="RHEA:24504"/>
        <dbReference type="ChEBI" id="CHEBI:15378"/>
        <dbReference type="ChEBI" id="CHEBI:15379"/>
        <dbReference type="ChEBI" id="CHEBI:15740"/>
        <dbReference type="ChEBI" id="CHEBI:16723"/>
        <dbReference type="ChEBI" id="CHEBI:49252"/>
        <dbReference type="EC" id="1.13.11.54"/>
    </reaction>
</comment>
<gene>
    <name evidence="11" type="primary">ADI1</name>
    <name evidence="12" type="ORF">SAMEA4029009_CIC11G00000002900</name>
</gene>
<sequence length="180" mass="21124">MVAFFYHDNLDTPEDFTDEHDSGRPVPPERLSELGVFYRYIDNMDDLEALAKERAYKNRDKVVLNINSFGGDEEAYNAKMKQFYKEHYHEDEEIRYIVDGEGYFDVRDTSDEWIRAKLNKNDLLILPAGIYHRFTLSSALKNVTALRLFKDEPKWEAINREEGRNTEARLEYARLVASSA</sequence>
<dbReference type="PANTHER" id="PTHR23418:SF0">
    <property type="entry name" value="ACIREDUCTONE DIOXYGENASE"/>
    <property type="match status" value="1"/>
</dbReference>
<dbReference type="GO" id="GO:0005737">
    <property type="term" value="C:cytoplasm"/>
    <property type="evidence" value="ECO:0007669"/>
    <property type="project" value="UniProtKB-SubCell"/>
</dbReference>
<feature type="binding site" evidence="11">
    <location>
        <position position="93"/>
    </location>
    <ligand>
        <name>Fe(2+)</name>
        <dbReference type="ChEBI" id="CHEBI:29033"/>
        <note>for iron-dependent acireductone dioxygenase activity</note>
    </ligand>
</feature>
<keyword evidence="2 11" id="KW-0963">Cytoplasm</keyword>
<dbReference type="GO" id="GO:0016151">
    <property type="term" value="F:nickel cation binding"/>
    <property type="evidence" value="ECO:0007669"/>
    <property type="project" value="UniProtKB-UniRule"/>
</dbReference>
<dbReference type="SUPFAM" id="SSF51182">
    <property type="entry name" value="RmlC-like cupins"/>
    <property type="match status" value="1"/>
</dbReference>
<keyword evidence="4 11" id="KW-0028">Amino-acid biosynthesis</keyword>
<keyword evidence="7 11" id="KW-0560">Oxidoreductase</keyword>
<evidence type="ECO:0000256" key="4">
    <source>
        <dbReference type="ARBA" id="ARBA00022605"/>
    </source>
</evidence>
<comment type="function">
    <text evidence="11">Catalyzes 2 different reactions between oxygen and the acireductone 1,2-dihydroxy-3-keto-5-methylthiopentene (DHK-MTPene) depending upon the metal bound in the active site. Fe-containing acireductone dioxygenase (Fe-ARD) produces formate and 2-keto-4-methylthiobutyrate (KMTB), the alpha-ketoacid precursor of methionine in the methionine recycle pathway. Ni-containing acireductone dioxygenase (Ni-ARD) produces methylthiopropionate, carbon monoxide and formate, and does not lie on the methionine recycle pathway.</text>
</comment>
<evidence type="ECO:0000313" key="12">
    <source>
        <dbReference type="EMBL" id="SGZ56225.1"/>
    </source>
</evidence>
<dbReference type="Pfam" id="PF03079">
    <property type="entry name" value="ARD"/>
    <property type="match status" value="1"/>
</dbReference>
<protein>
    <recommendedName>
        <fullName evidence="11">Acireductone dioxygenase</fullName>
    </recommendedName>
    <alternativeName>
        <fullName evidence="11">Acireductone dioxygenase (Fe(2+)-requiring)</fullName>
        <shortName evidence="11">ARD'</shortName>
        <shortName evidence="11">Fe-ARD</shortName>
        <ecNumber evidence="11">1.13.11.54</ecNumber>
    </alternativeName>
    <alternativeName>
        <fullName evidence="11">Acireductone dioxygenase (Ni(2+)-requiring)</fullName>
        <shortName evidence="11">ARD</shortName>
        <shortName evidence="11">Ni-ARD</shortName>
        <ecNumber evidence="11">1.13.11.53</ecNumber>
    </alternativeName>
</protein>
<dbReference type="AlphaFoldDB" id="A0A1L0BXZ2"/>
<dbReference type="InterPro" id="IPR014710">
    <property type="entry name" value="RmlC-like_jellyroll"/>
</dbReference>
<dbReference type="EC" id="1.13.11.54" evidence="11"/>
<evidence type="ECO:0000256" key="1">
    <source>
        <dbReference type="ARBA" id="ARBA00000428"/>
    </source>
</evidence>
<evidence type="ECO:0000256" key="5">
    <source>
        <dbReference type="ARBA" id="ARBA00022723"/>
    </source>
</evidence>
<evidence type="ECO:0000256" key="8">
    <source>
        <dbReference type="ARBA" id="ARBA00023004"/>
    </source>
</evidence>
<proteinExistence type="inferred from homology"/>
<dbReference type="PANTHER" id="PTHR23418">
    <property type="entry name" value="ACIREDUCTONE DIOXYGENASE"/>
    <property type="match status" value="1"/>
</dbReference>
<comment type="cofactor">
    <cofactor evidence="11">
        <name>Fe(2+)</name>
        <dbReference type="ChEBI" id="CHEBI:29033"/>
    </cofactor>
    <cofactor evidence="11">
        <name>Ni(2+)</name>
        <dbReference type="ChEBI" id="CHEBI:49786"/>
    </cofactor>
    <text evidence="11">Binds either 1 Fe or Ni cation per monomer. Iron-binding promotes an acireductone dioxygenase reaction producing 2-keto-4-methylthiobutyrate, while nickel-binding promotes an acireductone dioxygenase reaction producing 3-(methylsulfanyl)propanoate.</text>
</comment>
<dbReference type="HAMAP" id="MF_03154">
    <property type="entry name" value="Salvage_MtnD_euk"/>
    <property type="match status" value="1"/>
</dbReference>
<comment type="pathway">
    <text evidence="11">Amino-acid biosynthesis; L-methionine biosynthesis via salvage pathway; L-methionine from S-methyl-5-thio-alpha-D-ribose 1-phosphate: step 5/6.</text>
</comment>
<dbReference type="EC" id="1.13.11.53" evidence="11"/>
<dbReference type="GO" id="GO:0005506">
    <property type="term" value="F:iron ion binding"/>
    <property type="evidence" value="ECO:0007669"/>
    <property type="project" value="UniProtKB-UniRule"/>
</dbReference>
<dbReference type="InterPro" id="IPR004313">
    <property type="entry name" value="ARD"/>
</dbReference>
<dbReference type="GO" id="GO:0010308">
    <property type="term" value="F:acireductone dioxygenase (Ni2+-requiring) activity"/>
    <property type="evidence" value="ECO:0007669"/>
    <property type="project" value="UniProtKB-UniRule"/>
</dbReference>
<dbReference type="FunFam" id="2.60.120.10:FF:000099">
    <property type="entry name" value="1,2-dihydroxy-3-keto-5-methylthiopentene dioxygenase"/>
    <property type="match status" value="1"/>
</dbReference>
<feature type="binding site" evidence="11">
    <location>
        <position position="89"/>
    </location>
    <ligand>
        <name>Ni(2+)</name>
        <dbReference type="ChEBI" id="CHEBI:49786"/>
        <note>for nickel-dependent acireductone dioxygenase activity</note>
    </ligand>
</feature>
<dbReference type="InterPro" id="IPR027496">
    <property type="entry name" value="ARD_euk"/>
</dbReference>
<evidence type="ECO:0000256" key="2">
    <source>
        <dbReference type="ARBA" id="ARBA00022490"/>
    </source>
</evidence>
<feature type="binding site" evidence="11">
    <location>
        <position position="87"/>
    </location>
    <ligand>
        <name>Ni(2+)</name>
        <dbReference type="ChEBI" id="CHEBI:49786"/>
        <note>for nickel-dependent acireductone dioxygenase activity</note>
    </ligand>
</feature>